<keyword evidence="2" id="KW-1185">Reference proteome</keyword>
<organism evidence="1 2">
    <name type="scientific">Umbelopsis vinacea</name>
    <dbReference type="NCBI Taxonomy" id="44442"/>
    <lineage>
        <taxon>Eukaryota</taxon>
        <taxon>Fungi</taxon>
        <taxon>Fungi incertae sedis</taxon>
        <taxon>Mucoromycota</taxon>
        <taxon>Mucoromycotina</taxon>
        <taxon>Umbelopsidomycetes</taxon>
        <taxon>Umbelopsidales</taxon>
        <taxon>Umbelopsidaceae</taxon>
        <taxon>Umbelopsis</taxon>
    </lineage>
</organism>
<comment type="caution">
    <text evidence="1">The sequence shown here is derived from an EMBL/GenBank/DDBJ whole genome shotgun (WGS) entry which is preliminary data.</text>
</comment>
<dbReference type="Proteomes" id="UP000612746">
    <property type="component" value="Unassembled WGS sequence"/>
</dbReference>
<gene>
    <name evidence="1" type="ORF">INT44_006620</name>
</gene>
<reference evidence="1" key="1">
    <citation type="submission" date="2020-12" db="EMBL/GenBank/DDBJ databases">
        <title>Metabolic potential, ecology and presence of endohyphal bacteria is reflected in genomic diversity of Mucoromycotina.</title>
        <authorList>
            <person name="Muszewska A."/>
            <person name="Okrasinska A."/>
            <person name="Steczkiewicz K."/>
            <person name="Drgas O."/>
            <person name="Orlowska M."/>
            <person name="Perlinska-Lenart U."/>
            <person name="Aleksandrzak-Piekarczyk T."/>
            <person name="Szatraj K."/>
            <person name="Zielenkiewicz U."/>
            <person name="Pilsyk S."/>
            <person name="Malc E."/>
            <person name="Mieczkowski P."/>
            <person name="Kruszewska J.S."/>
            <person name="Biernat P."/>
            <person name="Pawlowska J."/>
        </authorList>
    </citation>
    <scope>NUCLEOTIDE SEQUENCE</scope>
    <source>
        <strain evidence="1">WA0000051536</strain>
    </source>
</reference>
<accession>A0A8H7PDZ7</accession>
<evidence type="ECO:0000313" key="2">
    <source>
        <dbReference type="Proteomes" id="UP000612746"/>
    </source>
</evidence>
<dbReference type="AlphaFoldDB" id="A0A8H7PDZ7"/>
<proteinExistence type="predicted"/>
<dbReference type="EMBL" id="JAEPRA010000026">
    <property type="protein sequence ID" value="KAG2172151.1"/>
    <property type="molecule type" value="Genomic_DNA"/>
</dbReference>
<name>A0A8H7PDZ7_9FUNG</name>
<evidence type="ECO:0000313" key="1">
    <source>
        <dbReference type="EMBL" id="KAG2172151.1"/>
    </source>
</evidence>
<sequence>MTADETWCLSSNHVHAIKWTIALPVARQGVVAPNFQVDSDVMNRQGQAGSLGLSTSSERTRVGFRRDVYSKLANHRQVSTWLRRGIDGLTKRCG</sequence>
<protein>
    <submittedName>
        <fullName evidence="1">Uncharacterized protein</fullName>
    </submittedName>
</protein>